<dbReference type="InterPro" id="IPR041492">
    <property type="entry name" value="HAD_2"/>
</dbReference>
<sequence length="217" mass="24091">MSGNKYKALLFDMDGLIFDTESVYKKSWVYAAEKQGLELPDSLYQTFIGVKDVECERMLSDFYTDKSFDLELFKSVRDKHFHSLRAEGIDYKPGFSDLMEAAKAKNYRLALITSSTLPDVKVNFTGSDYLDGFEVVVTAEDVTQGKPNPEGYLKAIKQLGLKAEECVVFEDSNNGMRAGLSAGCVCVMVPDLLPAEAEIEQKANHILGSLDQSIALL</sequence>
<keyword evidence="2" id="KW-1185">Reference proteome</keyword>
<organism evidence="1 2">
    <name type="scientific">Vibrio ishigakensis</name>
    <dbReference type="NCBI Taxonomy" id="1481914"/>
    <lineage>
        <taxon>Bacteria</taxon>
        <taxon>Pseudomonadati</taxon>
        <taxon>Pseudomonadota</taxon>
        <taxon>Gammaproteobacteria</taxon>
        <taxon>Vibrionales</taxon>
        <taxon>Vibrionaceae</taxon>
        <taxon>Vibrio</taxon>
    </lineage>
</organism>
<name>A0A0B8NTI5_9VIBR</name>
<dbReference type="InterPro" id="IPR023214">
    <property type="entry name" value="HAD_sf"/>
</dbReference>
<dbReference type="EMBL" id="BBRZ01000004">
    <property type="protein sequence ID" value="GAM54418.1"/>
    <property type="molecule type" value="Genomic_DNA"/>
</dbReference>
<dbReference type="RefSeq" id="WP_261834059.1">
    <property type="nucleotide sequence ID" value="NZ_AP024881.1"/>
</dbReference>
<dbReference type="Gene3D" id="1.10.150.240">
    <property type="entry name" value="Putative phosphatase, domain 2"/>
    <property type="match status" value="1"/>
</dbReference>
<reference evidence="1 2" key="1">
    <citation type="submission" date="2015-01" db="EMBL/GenBank/DDBJ databases">
        <title>Vibrio sp. C1 JCM 19231 whole genome shotgun sequence.</title>
        <authorList>
            <person name="Sawabe T."/>
            <person name="Meirelles P."/>
            <person name="Feng G."/>
            <person name="Sayaka M."/>
            <person name="Hattori M."/>
            <person name="Ohkuma M."/>
        </authorList>
    </citation>
    <scope>NUCLEOTIDE SEQUENCE [LARGE SCALE GENOMIC DNA]</scope>
    <source>
        <strain evidence="2">JCM 19231</strain>
    </source>
</reference>
<dbReference type="PRINTS" id="PR00413">
    <property type="entry name" value="HADHALOGNASE"/>
</dbReference>
<dbReference type="GO" id="GO:0050308">
    <property type="term" value="F:sugar-phosphatase activity"/>
    <property type="evidence" value="ECO:0007669"/>
    <property type="project" value="TreeGrafter"/>
</dbReference>
<dbReference type="SFLD" id="SFLDG01135">
    <property type="entry name" value="C1.5.6:_HAD__Beta-PGM__Phospha"/>
    <property type="match status" value="1"/>
</dbReference>
<accession>A0A0B8NTI5</accession>
<dbReference type="Gene3D" id="3.40.50.1000">
    <property type="entry name" value="HAD superfamily/HAD-like"/>
    <property type="match status" value="1"/>
</dbReference>
<dbReference type="AlphaFoldDB" id="A0A0B8NTI5"/>
<dbReference type="PANTHER" id="PTHR43481:SF4">
    <property type="entry name" value="GLYCEROL-1-PHOSPHATE PHOSPHOHYDROLASE 1-RELATED"/>
    <property type="match status" value="1"/>
</dbReference>
<evidence type="ECO:0000313" key="2">
    <source>
        <dbReference type="Proteomes" id="UP000031671"/>
    </source>
</evidence>
<proteinExistence type="predicted"/>
<dbReference type="InterPro" id="IPR051806">
    <property type="entry name" value="HAD-like_SPP"/>
</dbReference>
<dbReference type="Pfam" id="PF13419">
    <property type="entry name" value="HAD_2"/>
    <property type="match status" value="1"/>
</dbReference>
<comment type="caution">
    <text evidence="1">The sequence shown here is derived from an EMBL/GenBank/DDBJ whole genome shotgun (WGS) entry which is preliminary data.</text>
</comment>
<dbReference type="InterPro" id="IPR006439">
    <property type="entry name" value="HAD-SF_hydro_IA"/>
</dbReference>
<dbReference type="Proteomes" id="UP000031671">
    <property type="component" value="Unassembled WGS sequence"/>
</dbReference>
<dbReference type="SUPFAM" id="SSF56784">
    <property type="entry name" value="HAD-like"/>
    <property type="match status" value="1"/>
</dbReference>
<dbReference type="SFLD" id="SFLDS00003">
    <property type="entry name" value="Haloacid_Dehalogenase"/>
    <property type="match status" value="1"/>
</dbReference>
<reference evidence="1 2" key="2">
    <citation type="submission" date="2015-01" db="EMBL/GenBank/DDBJ databases">
        <authorList>
            <consortium name="NBRP consortium"/>
            <person name="Sawabe T."/>
            <person name="Meirelles P."/>
            <person name="Feng G."/>
            <person name="Sayaka M."/>
            <person name="Hattori M."/>
            <person name="Ohkuma M."/>
        </authorList>
    </citation>
    <scope>NUCLEOTIDE SEQUENCE [LARGE SCALE GENOMIC DNA]</scope>
    <source>
        <strain evidence="2">JCM 19231</strain>
    </source>
</reference>
<dbReference type="NCBIfam" id="TIGR01549">
    <property type="entry name" value="HAD-SF-IA-v1"/>
    <property type="match status" value="1"/>
</dbReference>
<evidence type="ECO:0000313" key="1">
    <source>
        <dbReference type="EMBL" id="GAM54418.1"/>
    </source>
</evidence>
<protein>
    <submittedName>
        <fullName evidence="1">Pseudouridine-5' phosphatase</fullName>
    </submittedName>
</protein>
<dbReference type="PANTHER" id="PTHR43481">
    <property type="entry name" value="FRUCTOSE-1-PHOSPHATE PHOSPHATASE"/>
    <property type="match status" value="1"/>
</dbReference>
<dbReference type="SFLD" id="SFLDG01129">
    <property type="entry name" value="C1.5:_HAD__Beta-PGM__Phosphata"/>
    <property type="match status" value="1"/>
</dbReference>
<gene>
    <name evidence="1" type="ORF">JCM19231_4596</name>
</gene>
<dbReference type="CDD" id="cd07505">
    <property type="entry name" value="HAD_BPGM-like"/>
    <property type="match status" value="1"/>
</dbReference>
<dbReference type="NCBIfam" id="TIGR01509">
    <property type="entry name" value="HAD-SF-IA-v3"/>
    <property type="match status" value="1"/>
</dbReference>
<dbReference type="InterPro" id="IPR036412">
    <property type="entry name" value="HAD-like_sf"/>
</dbReference>
<dbReference type="InterPro" id="IPR023198">
    <property type="entry name" value="PGP-like_dom2"/>
</dbReference>